<keyword evidence="2" id="KW-1185">Reference proteome</keyword>
<dbReference type="Proteomes" id="UP000225379">
    <property type="component" value="Unassembled WGS sequence"/>
</dbReference>
<gene>
    <name evidence="1" type="ORF">CRT60_00310</name>
</gene>
<sequence>MRRQRGRNRIGGYPAALSLDFLNAPQSAASALTFTRASTGTYFDAAGVLQTAAIDVPRFDYDPATLQPRGLLIEEQRTNLLTYSQAFDNAAWTKGTASVTANAVTAPDGTASADKFVASSSSATSHYLAQQFASSPADNTTYTVSVYAKSAEITKLLIQVRDKAAGYGTQTFDLSAVSATAGGAVSSTGSITPIRSGWYRCSVTWSVGAGVSLSTFAAEIFLLNSSGAVSFAGDGVSGLYLWQAQAEAGAFATSPIPTTTAAATRSADICTMPLASVAGWNGSEGTIVVDASSQLTAYRPIIQIDDGSANNRLYLDLNSGTVRAVSTASGANQCLISLSTISADVRFSVAAAYALNNCAASMNGAPAVVDVTAAMPTTTTLRIGYDSANFLNGYIRRLRLYGRRQPDAVLQGMTA</sequence>
<dbReference type="InterPro" id="IPR013320">
    <property type="entry name" value="ConA-like_dom_sf"/>
</dbReference>
<evidence type="ECO:0000313" key="2">
    <source>
        <dbReference type="Proteomes" id="UP000225379"/>
    </source>
</evidence>
<proteinExistence type="predicted"/>
<reference evidence="2" key="1">
    <citation type="submission" date="2017-10" db="EMBL/GenBank/DDBJ databases">
        <authorList>
            <person name="Kravchenko I.K."/>
            <person name="Grouzdev D.S."/>
        </authorList>
    </citation>
    <scope>NUCLEOTIDE SEQUENCE [LARGE SCALE GENOMIC DNA]</scope>
    <source>
        <strain evidence="2">B2</strain>
    </source>
</reference>
<name>A0A2B8BNY1_9PROT</name>
<dbReference type="EMBL" id="PDKW01000033">
    <property type="protein sequence ID" value="PGH59460.1"/>
    <property type="molecule type" value="Genomic_DNA"/>
</dbReference>
<dbReference type="AlphaFoldDB" id="A0A2B8BNY1"/>
<protein>
    <submittedName>
        <fullName evidence="1">Uncharacterized protein</fullName>
    </submittedName>
</protein>
<organism evidence="1 2">
    <name type="scientific">Azospirillum palustre</name>
    <dbReference type="NCBI Taxonomy" id="2044885"/>
    <lineage>
        <taxon>Bacteria</taxon>
        <taxon>Pseudomonadati</taxon>
        <taxon>Pseudomonadota</taxon>
        <taxon>Alphaproteobacteria</taxon>
        <taxon>Rhodospirillales</taxon>
        <taxon>Azospirillaceae</taxon>
        <taxon>Azospirillum</taxon>
    </lineage>
</organism>
<dbReference type="SUPFAM" id="SSF49899">
    <property type="entry name" value="Concanavalin A-like lectins/glucanases"/>
    <property type="match status" value="1"/>
</dbReference>
<comment type="caution">
    <text evidence="1">The sequence shown here is derived from an EMBL/GenBank/DDBJ whole genome shotgun (WGS) entry which is preliminary data.</text>
</comment>
<accession>A0A2B8BNY1</accession>
<evidence type="ECO:0000313" key="1">
    <source>
        <dbReference type="EMBL" id="PGH59460.1"/>
    </source>
</evidence>